<feature type="chain" id="PRO_5035807395" description="RxLR effector protein" evidence="1">
    <location>
        <begin position="16"/>
        <end position="122"/>
    </location>
</feature>
<dbReference type="OrthoDB" id="128076at2759"/>
<sequence>MKQIGFLLAVPCSLAQLAPPQVLQMASPSTEQAPPTAFKIFFAWCKQQLAQRGWGRLDEAAARYLRTWGLASTSQSSNTGGAIKRLLDAVPHARITKTRLIEAALQGDAPARPSGSYRVVWC</sequence>
<dbReference type="Proteomes" id="UP000694044">
    <property type="component" value="Unassembled WGS sequence"/>
</dbReference>
<keyword evidence="1" id="KW-0732">Signal</keyword>
<keyword evidence="3" id="KW-1185">Reference proteome</keyword>
<dbReference type="AlphaFoldDB" id="A0A8T1W535"/>
<comment type="caution">
    <text evidence="2">The sequence shown here is derived from an EMBL/GenBank/DDBJ whole genome shotgun (WGS) entry which is preliminary data.</text>
</comment>
<dbReference type="EMBL" id="JAGDFM010000088">
    <property type="protein sequence ID" value="KAG7387009.1"/>
    <property type="molecule type" value="Genomic_DNA"/>
</dbReference>
<evidence type="ECO:0000256" key="1">
    <source>
        <dbReference type="SAM" id="SignalP"/>
    </source>
</evidence>
<evidence type="ECO:0000313" key="3">
    <source>
        <dbReference type="Proteomes" id="UP000694044"/>
    </source>
</evidence>
<name>A0A8T1W535_9STRA</name>
<protein>
    <recommendedName>
        <fullName evidence="4">RxLR effector protein</fullName>
    </recommendedName>
</protein>
<evidence type="ECO:0008006" key="4">
    <source>
        <dbReference type="Google" id="ProtNLM"/>
    </source>
</evidence>
<evidence type="ECO:0000313" key="2">
    <source>
        <dbReference type="EMBL" id="KAG7387009.1"/>
    </source>
</evidence>
<organism evidence="2 3">
    <name type="scientific">Phytophthora pseudosyringae</name>
    <dbReference type="NCBI Taxonomy" id="221518"/>
    <lineage>
        <taxon>Eukaryota</taxon>
        <taxon>Sar</taxon>
        <taxon>Stramenopiles</taxon>
        <taxon>Oomycota</taxon>
        <taxon>Peronosporomycetes</taxon>
        <taxon>Peronosporales</taxon>
        <taxon>Peronosporaceae</taxon>
        <taxon>Phytophthora</taxon>
    </lineage>
</organism>
<gene>
    <name evidence="2" type="ORF">PHYPSEUDO_014885</name>
</gene>
<reference evidence="2" key="1">
    <citation type="submission" date="2021-02" db="EMBL/GenBank/DDBJ databases">
        <authorList>
            <person name="Palmer J.M."/>
        </authorList>
    </citation>
    <scope>NUCLEOTIDE SEQUENCE</scope>
    <source>
        <strain evidence="2">SCRP734</strain>
    </source>
</reference>
<accession>A0A8T1W535</accession>
<proteinExistence type="predicted"/>
<feature type="signal peptide" evidence="1">
    <location>
        <begin position="1"/>
        <end position="15"/>
    </location>
</feature>